<evidence type="ECO:0000313" key="3">
    <source>
        <dbReference type="Proteomes" id="UP000007089"/>
    </source>
</evidence>
<evidence type="ECO:0000256" key="1">
    <source>
        <dbReference type="SAM" id="SignalP"/>
    </source>
</evidence>
<keyword evidence="3" id="KW-1185">Reference proteome</keyword>
<protein>
    <recommendedName>
        <fullName evidence="4">Porin</fullName>
    </recommendedName>
</protein>
<sequence length="393" mass="40852">MIDTVIRLACAAALAASAPALAAEPATAPEKPSVALHGFVSATVFVQDATTGPWNGQGSLFTVTEPRTDETFLGGDLRQTRLQLAATGPAILSGRATPRALVEADFFGGNTGGAFGDESVGPRLRLAYAELVLGNTTFQVGQNHGLIFAMAPVSLAHVAFPASYAAGGIGWRFPGVMVFHRIPLAGAHVLELAVSATRGSWSDADADLPLGVSYGEASSIPQVEARAMLSGKPADGVAYSAFLVGHYDRKDLTGVGATAPEDGVDGWAAELGGKVTAGRLQLAANGWTGQAVGQLFGAIVQFGDIQGWGAWAQAGWSFTDTVSAHLFAGMDDPDDADVREAGATRLRNVSVGALTKYCEGPYTLGLEYYRYETRTITGTRTADQGSLTAMYSF</sequence>
<dbReference type="KEGG" id="acp:A2cp1_1859"/>
<feature type="chain" id="PRO_5002875166" description="Porin" evidence="1">
    <location>
        <begin position="23"/>
        <end position="393"/>
    </location>
</feature>
<dbReference type="SUPFAM" id="SSF56935">
    <property type="entry name" value="Porins"/>
    <property type="match status" value="1"/>
</dbReference>
<reference evidence="2" key="1">
    <citation type="submission" date="2009-01" db="EMBL/GenBank/DDBJ databases">
        <title>Complete sequence of Anaeromyxobacter dehalogenans 2CP-1.</title>
        <authorList>
            <consortium name="US DOE Joint Genome Institute"/>
            <person name="Lucas S."/>
            <person name="Copeland A."/>
            <person name="Lapidus A."/>
            <person name="Glavina del Rio T."/>
            <person name="Dalin E."/>
            <person name="Tice H."/>
            <person name="Bruce D."/>
            <person name="Goodwin L."/>
            <person name="Pitluck S."/>
            <person name="Saunders E."/>
            <person name="Brettin T."/>
            <person name="Detter J.C."/>
            <person name="Han C."/>
            <person name="Larimer F."/>
            <person name="Land M."/>
            <person name="Hauser L."/>
            <person name="Kyrpides N."/>
            <person name="Ovchinnikova G."/>
            <person name="Beliaev A.S."/>
            <person name="Richardson P."/>
        </authorList>
    </citation>
    <scope>NUCLEOTIDE SEQUENCE</scope>
    <source>
        <strain evidence="2">2CP-1</strain>
    </source>
</reference>
<dbReference type="RefSeq" id="WP_012633120.1">
    <property type="nucleotide sequence ID" value="NC_011891.1"/>
</dbReference>
<gene>
    <name evidence="2" type="ordered locus">A2cp1_1859</name>
</gene>
<evidence type="ECO:0008006" key="4">
    <source>
        <dbReference type="Google" id="ProtNLM"/>
    </source>
</evidence>
<organism evidence="2 3">
    <name type="scientific">Anaeromyxobacter dehalogenans (strain ATCC BAA-258 / DSM 21875 / 2CP-1)</name>
    <dbReference type="NCBI Taxonomy" id="455488"/>
    <lineage>
        <taxon>Bacteria</taxon>
        <taxon>Pseudomonadati</taxon>
        <taxon>Myxococcota</taxon>
        <taxon>Myxococcia</taxon>
        <taxon>Myxococcales</taxon>
        <taxon>Cystobacterineae</taxon>
        <taxon>Anaeromyxobacteraceae</taxon>
        <taxon>Anaeromyxobacter</taxon>
    </lineage>
</organism>
<dbReference type="HOGENOM" id="CLU_597006_0_0_7"/>
<accession>B8J711</accession>
<proteinExistence type="predicted"/>
<feature type="signal peptide" evidence="1">
    <location>
        <begin position="1"/>
        <end position="22"/>
    </location>
</feature>
<dbReference type="AlphaFoldDB" id="B8J711"/>
<keyword evidence="1" id="KW-0732">Signal</keyword>
<dbReference type="Proteomes" id="UP000007089">
    <property type="component" value="Chromosome"/>
</dbReference>
<evidence type="ECO:0000313" key="2">
    <source>
        <dbReference type="EMBL" id="ACL65201.1"/>
    </source>
</evidence>
<dbReference type="EMBL" id="CP001359">
    <property type="protein sequence ID" value="ACL65201.1"/>
    <property type="molecule type" value="Genomic_DNA"/>
</dbReference>
<name>B8J711_ANAD2</name>